<keyword evidence="3" id="KW-0539">Nucleus</keyword>
<dbReference type="GO" id="GO:0031507">
    <property type="term" value="P:heterochromatin formation"/>
    <property type="evidence" value="ECO:0007669"/>
    <property type="project" value="TreeGrafter"/>
</dbReference>
<reference evidence="8" key="1">
    <citation type="submission" date="2020-11" db="EMBL/GenBank/DDBJ databases">
        <title>Kefir isolates.</title>
        <authorList>
            <person name="Marcisauskas S."/>
            <person name="Kim Y."/>
            <person name="Blasche S."/>
        </authorList>
    </citation>
    <scope>NUCLEOTIDE SEQUENCE</scope>
    <source>
        <strain evidence="8">Olga-1</strain>
    </source>
</reference>
<feature type="compositionally biased region" description="Polar residues" evidence="6">
    <location>
        <begin position="166"/>
        <end position="182"/>
    </location>
</feature>
<dbReference type="InterPro" id="IPR003958">
    <property type="entry name" value="CBFA_NFYB_domain"/>
</dbReference>
<organism evidence="8 9">
    <name type="scientific">Pichia californica</name>
    <dbReference type="NCBI Taxonomy" id="460514"/>
    <lineage>
        <taxon>Eukaryota</taxon>
        <taxon>Fungi</taxon>
        <taxon>Dikarya</taxon>
        <taxon>Ascomycota</taxon>
        <taxon>Saccharomycotina</taxon>
        <taxon>Pichiomycetes</taxon>
        <taxon>Pichiales</taxon>
        <taxon>Pichiaceae</taxon>
        <taxon>Pichia</taxon>
    </lineage>
</organism>
<dbReference type="PANTHER" id="PTHR46172">
    <property type="entry name" value="DNA POLYMERASE EPSILON SUBUNIT 3"/>
    <property type="match status" value="1"/>
</dbReference>
<evidence type="ECO:0000256" key="5">
    <source>
        <dbReference type="ARBA" id="ARBA00042096"/>
    </source>
</evidence>
<dbReference type="GO" id="GO:0031490">
    <property type="term" value="F:chromatin DNA binding"/>
    <property type="evidence" value="ECO:0007669"/>
    <property type="project" value="TreeGrafter"/>
</dbReference>
<feature type="compositionally biased region" description="Basic and acidic residues" evidence="6">
    <location>
        <begin position="230"/>
        <end position="248"/>
    </location>
</feature>
<protein>
    <recommendedName>
        <fullName evidence="4">DNA polymerase epsilon subunit D</fullName>
    </recommendedName>
    <alternativeName>
        <fullName evidence="5">DNA polymerase II subunit D</fullName>
    </alternativeName>
</protein>
<proteinExistence type="predicted"/>
<evidence type="ECO:0000256" key="1">
    <source>
        <dbReference type="ARBA" id="ARBA00004123"/>
    </source>
</evidence>
<dbReference type="Pfam" id="PF00808">
    <property type="entry name" value="CBFD_NFYB_HMF"/>
    <property type="match status" value="1"/>
</dbReference>
<feature type="compositionally biased region" description="Acidic residues" evidence="6">
    <location>
        <begin position="191"/>
        <end position="218"/>
    </location>
</feature>
<dbReference type="GO" id="GO:0006974">
    <property type="term" value="P:DNA damage response"/>
    <property type="evidence" value="ECO:0007669"/>
    <property type="project" value="TreeGrafter"/>
</dbReference>
<evidence type="ECO:0000259" key="7">
    <source>
        <dbReference type="Pfam" id="PF00808"/>
    </source>
</evidence>
<comment type="subcellular location">
    <subcellularLocation>
        <location evidence="1">Nucleus</location>
    </subcellularLocation>
</comment>
<evidence type="ECO:0000256" key="2">
    <source>
        <dbReference type="ARBA" id="ARBA00022705"/>
    </source>
</evidence>
<dbReference type="OrthoDB" id="1707486at2759"/>
<evidence type="ECO:0000313" key="8">
    <source>
        <dbReference type="EMBL" id="KAG0688983.1"/>
    </source>
</evidence>
<dbReference type="GO" id="GO:0006272">
    <property type="term" value="P:leading strand elongation"/>
    <property type="evidence" value="ECO:0007669"/>
    <property type="project" value="TreeGrafter"/>
</dbReference>
<sequence>MPAKGWRKDEQESNFDTVLLNEHLSIDNFLFPKSTINKISKQALQKQFNSNFLLAKDTQIIIQRSSILFINFIYHHAKQIVKFQNRKVVNSDDIINALIQVGFNNFIDLINIELDKFNKRKESKKLAKLKAKSKPIIDINDDIVDDDDNLDKNKRLKLDLDDTMSDNDSSIHNIHTKQNNDNPELVHSDEETGEEEGDEGEGEEEEGEGEEEEGEEEENSIRHGPSQLELEQRELEGNTETIENKERQDDDDYEDQDATKEDENEN</sequence>
<dbReference type="EMBL" id="PUHW01000109">
    <property type="protein sequence ID" value="KAG0688983.1"/>
    <property type="molecule type" value="Genomic_DNA"/>
</dbReference>
<dbReference type="GO" id="GO:0008623">
    <property type="term" value="C:CHRAC"/>
    <property type="evidence" value="ECO:0007669"/>
    <property type="project" value="TreeGrafter"/>
</dbReference>
<dbReference type="InterPro" id="IPR051377">
    <property type="entry name" value="DNA_Pol-Epsilon_Subunit"/>
</dbReference>
<dbReference type="GO" id="GO:0008622">
    <property type="term" value="C:epsilon DNA polymerase complex"/>
    <property type="evidence" value="ECO:0007669"/>
    <property type="project" value="TreeGrafter"/>
</dbReference>
<evidence type="ECO:0000313" key="9">
    <source>
        <dbReference type="Proteomes" id="UP000697127"/>
    </source>
</evidence>
<dbReference type="InterPro" id="IPR009072">
    <property type="entry name" value="Histone-fold"/>
</dbReference>
<keyword evidence="9" id="KW-1185">Reference proteome</keyword>
<dbReference type="Proteomes" id="UP000697127">
    <property type="component" value="Unassembled WGS sequence"/>
</dbReference>
<keyword evidence="2" id="KW-0235">DNA replication</keyword>
<evidence type="ECO:0000256" key="6">
    <source>
        <dbReference type="SAM" id="MobiDB-lite"/>
    </source>
</evidence>
<gene>
    <name evidence="8" type="ORF">C6P40_000266</name>
</gene>
<dbReference type="Gene3D" id="1.10.20.10">
    <property type="entry name" value="Histone, subunit A"/>
    <property type="match status" value="1"/>
</dbReference>
<dbReference type="CDD" id="cd22928">
    <property type="entry name" value="HFD_POLE3_DPB4"/>
    <property type="match status" value="1"/>
</dbReference>
<dbReference type="PANTHER" id="PTHR46172:SF1">
    <property type="entry name" value="DNA POLYMERASE EPSILON SUBUNIT 3"/>
    <property type="match status" value="1"/>
</dbReference>
<dbReference type="SUPFAM" id="SSF47113">
    <property type="entry name" value="Histone-fold"/>
    <property type="match status" value="1"/>
</dbReference>
<comment type="caution">
    <text evidence="8">The sequence shown here is derived from an EMBL/GenBank/DDBJ whole genome shotgun (WGS) entry which is preliminary data.</text>
</comment>
<dbReference type="GO" id="GO:0046982">
    <property type="term" value="F:protein heterodimerization activity"/>
    <property type="evidence" value="ECO:0007669"/>
    <property type="project" value="InterPro"/>
</dbReference>
<feature type="compositionally biased region" description="Basic and acidic residues" evidence="6">
    <location>
        <begin position="257"/>
        <end position="266"/>
    </location>
</feature>
<dbReference type="AlphaFoldDB" id="A0A9P7BH30"/>
<name>A0A9P7BH30_9ASCO</name>
<feature type="domain" description="Transcription factor CBF/NF-Y/archaeal histone" evidence="7">
    <location>
        <begin position="31"/>
        <end position="98"/>
    </location>
</feature>
<accession>A0A9P7BH30</accession>
<evidence type="ECO:0000256" key="4">
    <source>
        <dbReference type="ARBA" id="ARBA00039775"/>
    </source>
</evidence>
<evidence type="ECO:0000256" key="3">
    <source>
        <dbReference type="ARBA" id="ARBA00023242"/>
    </source>
</evidence>
<feature type="region of interest" description="Disordered" evidence="6">
    <location>
        <begin position="161"/>
        <end position="266"/>
    </location>
</feature>